<dbReference type="InterPro" id="IPR016410">
    <property type="entry name" value="Phage_imm"/>
</dbReference>
<evidence type="ECO:0000313" key="2">
    <source>
        <dbReference type="EMBL" id="SDT21783.1"/>
    </source>
</evidence>
<sequence length="144" mass="15637">MHPGSQPPADDTAFIIFLGIGFLIVGIIYIMPSIVAFRRDHPNRWIILVINVAFGGTIIGWGIALVWAMRAAHRVGSTGSGGESGLNLFINDVKKIQVIEPPPLPQTSLSHELERLHDLLVRGAISQIEFDGLKAKLLGTAPLR</sequence>
<name>A0A1H1YK40_9BRAD</name>
<dbReference type="Pfam" id="PF14373">
    <property type="entry name" value="Imm_superinfect"/>
    <property type="match status" value="1"/>
</dbReference>
<dbReference type="RefSeq" id="WP_146689101.1">
    <property type="nucleotide sequence ID" value="NZ_LT629750.1"/>
</dbReference>
<keyword evidence="1" id="KW-0472">Membrane</keyword>
<keyword evidence="3" id="KW-1185">Reference proteome</keyword>
<feature type="transmembrane region" description="Helical" evidence="1">
    <location>
        <begin position="12"/>
        <end position="34"/>
    </location>
</feature>
<keyword evidence="1" id="KW-1133">Transmembrane helix</keyword>
<feature type="transmembrane region" description="Helical" evidence="1">
    <location>
        <begin position="46"/>
        <end position="69"/>
    </location>
</feature>
<organism evidence="2 3">
    <name type="scientific">Bradyrhizobium canariense</name>
    <dbReference type="NCBI Taxonomy" id="255045"/>
    <lineage>
        <taxon>Bacteria</taxon>
        <taxon>Pseudomonadati</taxon>
        <taxon>Pseudomonadota</taxon>
        <taxon>Alphaproteobacteria</taxon>
        <taxon>Hyphomicrobiales</taxon>
        <taxon>Nitrobacteraceae</taxon>
        <taxon>Bradyrhizobium</taxon>
    </lineage>
</organism>
<accession>A0A1H1YK40</accession>
<dbReference type="EMBL" id="LT629750">
    <property type="protein sequence ID" value="SDT21783.1"/>
    <property type="molecule type" value="Genomic_DNA"/>
</dbReference>
<reference evidence="3" key="1">
    <citation type="submission" date="2016-10" db="EMBL/GenBank/DDBJ databases">
        <authorList>
            <person name="Varghese N."/>
            <person name="Submissions S."/>
        </authorList>
    </citation>
    <scope>NUCLEOTIDE SEQUENCE [LARGE SCALE GENOMIC DNA]</scope>
    <source>
        <strain evidence="3">GAS369</strain>
    </source>
</reference>
<gene>
    <name evidence="2" type="ORF">SAMN05444158_4858</name>
</gene>
<keyword evidence="1" id="KW-0812">Transmembrane</keyword>
<protein>
    <submittedName>
        <fullName evidence="2">Superinfection immunity protein</fullName>
    </submittedName>
</protein>
<dbReference type="Proteomes" id="UP000243904">
    <property type="component" value="Chromosome I"/>
</dbReference>
<proteinExistence type="predicted"/>
<evidence type="ECO:0000256" key="1">
    <source>
        <dbReference type="SAM" id="Phobius"/>
    </source>
</evidence>
<dbReference type="AlphaFoldDB" id="A0A1H1YK40"/>
<evidence type="ECO:0000313" key="3">
    <source>
        <dbReference type="Proteomes" id="UP000243904"/>
    </source>
</evidence>